<feature type="domain" description="HTH tetR-type" evidence="5">
    <location>
        <begin position="6"/>
        <end position="66"/>
    </location>
</feature>
<dbReference type="GO" id="GO:0003677">
    <property type="term" value="F:DNA binding"/>
    <property type="evidence" value="ECO:0007669"/>
    <property type="project" value="UniProtKB-UniRule"/>
</dbReference>
<keyword evidence="2 4" id="KW-0238">DNA-binding</keyword>
<dbReference type="InterPro" id="IPR011075">
    <property type="entry name" value="TetR_C"/>
</dbReference>
<name>A0A6N7Z0P6_9PSEU</name>
<dbReference type="InterPro" id="IPR001647">
    <property type="entry name" value="HTH_TetR"/>
</dbReference>
<evidence type="ECO:0000256" key="1">
    <source>
        <dbReference type="ARBA" id="ARBA00023015"/>
    </source>
</evidence>
<dbReference type="Proteomes" id="UP000440096">
    <property type="component" value="Unassembled WGS sequence"/>
</dbReference>
<dbReference type="RefSeq" id="WP_154755599.1">
    <property type="nucleotide sequence ID" value="NZ_WMBA01000005.1"/>
</dbReference>
<keyword evidence="3" id="KW-0804">Transcription</keyword>
<sequence length="193" mass="21614">MGRPRTFDTDEVLTKALVMFWRQGYASTSTKDLCEGTNLGRGSLYHAFEGKQDIYLQALRRYYELGTAPALAILDGPEPVRERIRKLMTAVIDTDLADPDHKGCLAINAAVEMAGREPEVQQAVRRHFRRIEEALCATFRRAADDGEFSRDRDPVATARFVMSAYYGLRVLAKATDDREALLDVVRGTLDALA</sequence>
<dbReference type="PANTHER" id="PTHR47506:SF1">
    <property type="entry name" value="HTH-TYPE TRANSCRIPTIONAL REGULATOR YJDC"/>
    <property type="match status" value="1"/>
</dbReference>
<dbReference type="InterPro" id="IPR023772">
    <property type="entry name" value="DNA-bd_HTH_TetR-type_CS"/>
</dbReference>
<keyword evidence="1" id="KW-0805">Transcription regulation</keyword>
<dbReference type="Gene3D" id="1.10.357.10">
    <property type="entry name" value="Tetracycline Repressor, domain 2"/>
    <property type="match status" value="1"/>
</dbReference>
<feature type="DNA-binding region" description="H-T-H motif" evidence="4">
    <location>
        <begin position="29"/>
        <end position="48"/>
    </location>
</feature>
<dbReference type="PROSITE" id="PS01081">
    <property type="entry name" value="HTH_TETR_1"/>
    <property type="match status" value="1"/>
</dbReference>
<dbReference type="Pfam" id="PF16925">
    <property type="entry name" value="TetR_C_13"/>
    <property type="match status" value="1"/>
</dbReference>
<evidence type="ECO:0000256" key="4">
    <source>
        <dbReference type="PROSITE-ProRule" id="PRU00335"/>
    </source>
</evidence>
<dbReference type="OrthoDB" id="9805134at2"/>
<evidence type="ECO:0000313" key="6">
    <source>
        <dbReference type="EMBL" id="MTD53351.1"/>
    </source>
</evidence>
<protein>
    <submittedName>
        <fullName evidence="6">TetR family transcriptional regulator</fullName>
    </submittedName>
</protein>
<accession>A0A6N7Z0P6</accession>
<dbReference type="PROSITE" id="PS50977">
    <property type="entry name" value="HTH_TETR_2"/>
    <property type="match status" value="1"/>
</dbReference>
<gene>
    <name evidence="6" type="ORF">GKO32_05055</name>
</gene>
<comment type="caution">
    <text evidence="6">The sequence shown here is derived from an EMBL/GenBank/DDBJ whole genome shotgun (WGS) entry which is preliminary data.</text>
</comment>
<dbReference type="InterPro" id="IPR036271">
    <property type="entry name" value="Tet_transcr_reg_TetR-rel_C_sf"/>
</dbReference>
<dbReference type="AlphaFoldDB" id="A0A6N7Z0P6"/>
<dbReference type="InterPro" id="IPR009057">
    <property type="entry name" value="Homeodomain-like_sf"/>
</dbReference>
<reference evidence="6 7" key="1">
    <citation type="submission" date="2019-11" db="EMBL/GenBank/DDBJ databases">
        <title>Draft genome of Amycolatopsis RM579.</title>
        <authorList>
            <person name="Duangmal K."/>
            <person name="Mingma R."/>
        </authorList>
    </citation>
    <scope>NUCLEOTIDE SEQUENCE [LARGE SCALE GENOMIC DNA]</scope>
    <source>
        <strain evidence="6 7">RM579</strain>
    </source>
</reference>
<proteinExistence type="predicted"/>
<evidence type="ECO:0000256" key="3">
    <source>
        <dbReference type="ARBA" id="ARBA00023163"/>
    </source>
</evidence>
<keyword evidence="7" id="KW-1185">Reference proteome</keyword>
<dbReference type="PANTHER" id="PTHR47506">
    <property type="entry name" value="TRANSCRIPTIONAL REGULATORY PROTEIN"/>
    <property type="match status" value="1"/>
</dbReference>
<dbReference type="SUPFAM" id="SSF48498">
    <property type="entry name" value="Tetracyclin repressor-like, C-terminal domain"/>
    <property type="match status" value="1"/>
</dbReference>
<dbReference type="SUPFAM" id="SSF46689">
    <property type="entry name" value="Homeodomain-like"/>
    <property type="match status" value="1"/>
</dbReference>
<evidence type="ECO:0000259" key="5">
    <source>
        <dbReference type="PROSITE" id="PS50977"/>
    </source>
</evidence>
<dbReference type="Pfam" id="PF00440">
    <property type="entry name" value="TetR_N"/>
    <property type="match status" value="1"/>
</dbReference>
<evidence type="ECO:0000313" key="7">
    <source>
        <dbReference type="Proteomes" id="UP000440096"/>
    </source>
</evidence>
<evidence type="ECO:0000256" key="2">
    <source>
        <dbReference type="ARBA" id="ARBA00023125"/>
    </source>
</evidence>
<dbReference type="EMBL" id="WMBA01000005">
    <property type="protein sequence ID" value="MTD53351.1"/>
    <property type="molecule type" value="Genomic_DNA"/>
</dbReference>
<dbReference type="Gene3D" id="1.10.10.60">
    <property type="entry name" value="Homeodomain-like"/>
    <property type="match status" value="1"/>
</dbReference>
<organism evidence="6 7">
    <name type="scientific">Amycolatopsis pithecellobii</name>
    <dbReference type="NCBI Taxonomy" id="664692"/>
    <lineage>
        <taxon>Bacteria</taxon>
        <taxon>Bacillati</taxon>
        <taxon>Actinomycetota</taxon>
        <taxon>Actinomycetes</taxon>
        <taxon>Pseudonocardiales</taxon>
        <taxon>Pseudonocardiaceae</taxon>
        <taxon>Amycolatopsis</taxon>
    </lineage>
</organism>